<dbReference type="GO" id="GO:0009279">
    <property type="term" value="C:cell outer membrane"/>
    <property type="evidence" value="ECO:0007669"/>
    <property type="project" value="UniProtKB-SubCell"/>
</dbReference>
<evidence type="ECO:0000256" key="9">
    <source>
        <dbReference type="ARBA" id="ARBA00023237"/>
    </source>
</evidence>
<comment type="similarity">
    <text evidence="10">Belongs to the TonB-dependent receptor family.</text>
</comment>
<keyword evidence="5 11" id="KW-0732">Signal</keyword>
<keyword evidence="8 14" id="KW-0675">Receptor</keyword>
<keyword evidence="2" id="KW-0813">Transport</keyword>
<dbReference type="EMBL" id="SRKZ01000004">
    <property type="protein sequence ID" value="TGD79684.1"/>
    <property type="molecule type" value="Genomic_DNA"/>
</dbReference>
<name>A0A4Z0MJF9_9BACT</name>
<dbReference type="InterPro" id="IPR036942">
    <property type="entry name" value="Beta-barrel_TonB_sf"/>
</dbReference>
<dbReference type="SUPFAM" id="SSF56935">
    <property type="entry name" value="Porins"/>
    <property type="match status" value="1"/>
</dbReference>
<evidence type="ECO:0000256" key="7">
    <source>
        <dbReference type="ARBA" id="ARBA00023136"/>
    </source>
</evidence>
<organism evidence="14 15">
    <name type="scientific">Hymenobacter wooponensis</name>
    <dbReference type="NCBI Taxonomy" id="1525360"/>
    <lineage>
        <taxon>Bacteria</taxon>
        <taxon>Pseudomonadati</taxon>
        <taxon>Bacteroidota</taxon>
        <taxon>Cytophagia</taxon>
        <taxon>Cytophagales</taxon>
        <taxon>Hymenobacteraceae</taxon>
        <taxon>Hymenobacter</taxon>
    </lineage>
</organism>
<reference evidence="14 15" key="1">
    <citation type="submission" date="2019-04" db="EMBL/GenBank/DDBJ databases">
        <authorList>
            <person name="Feng G."/>
            <person name="Zhang J."/>
            <person name="Zhu H."/>
        </authorList>
    </citation>
    <scope>NUCLEOTIDE SEQUENCE [LARGE SCALE GENOMIC DNA]</scope>
    <source>
        <strain evidence="14 15">JCM 19491</strain>
    </source>
</reference>
<dbReference type="InterPro" id="IPR000531">
    <property type="entry name" value="Beta-barrel_TonB"/>
</dbReference>
<evidence type="ECO:0000313" key="14">
    <source>
        <dbReference type="EMBL" id="TGD79684.1"/>
    </source>
</evidence>
<evidence type="ECO:0000256" key="6">
    <source>
        <dbReference type="ARBA" id="ARBA00023077"/>
    </source>
</evidence>
<feature type="domain" description="TonB-dependent receptor plug" evidence="13">
    <location>
        <begin position="160"/>
        <end position="238"/>
    </location>
</feature>
<evidence type="ECO:0000256" key="4">
    <source>
        <dbReference type="ARBA" id="ARBA00022692"/>
    </source>
</evidence>
<sequence>MKTRIKSALSLSLATSLLLAAQPALSQTGGAVGTGTPAAGNATLSGYLLDATTGTPLVGASVFVRALRTGVNTDEKGFYSLPLPLGQHVVTYQVLGYASRNEQINLTSNLTRSPRLAAQNLQTQEVLVTGSRAEDHVKKTEMSVNQLDMKTVKLMPALLGEVDVVRSIQLLPGVATVGEGATGFNVRGGGIDQNLVLMDEMPVYNVSHLFGLFSAFNPDAVQDMKLYKGGIPAQYGGRLSSLLDVRLRDGHQAEQVKVNGGIGLISSRLAVEAPLIKDRTSVVVAGRRSYGDLLLKLVPEQRDNQAYFYDLSLKVNHRISARDQLQLTGYRGRDAFNFANVFKNNWGNMGGTARWRHEFSPRLLGNFSGVVAQYDYELGVPSGTQAFNWSSKIRNYTGKADFTYLLNDRNTLSAGASGTRYQFEPATVKPLSAESIFGGLKVDEQQAGEYAAYLENEQTISPRLQAQYGLRVSVFDFLSSGTPILEYAGTLGQHLEPVNPRTYRNGEVVKRYANLEPRASVRYTLTETSSLKASYNRTAQYIHLVSNTTAASPLDVWTPSTNNIRPERADQVALGYFRNLGGEAYEASVEVFGKTMDNQIDYVNGANVLLNKNMEGELLYGRGRAYGAEFFVKKNQGPLTGWVSYTLSRSERQINGINADRWYPNKYDKTHNLSVVGLYTLSPRLSVSSNFSYSTGVTTTFPNARFVYEGLVVPVVSGDARNNYRIPAYHRLDLGATLKNRPNPNRRWQGEWVFSIYNVYARRNAYGIYFRQNEDDARKTEAVRLSVFGSALPSVSYNFNF</sequence>
<keyword evidence="3" id="KW-1134">Transmembrane beta strand</keyword>
<dbReference type="PANTHER" id="PTHR30069">
    <property type="entry name" value="TONB-DEPENDENT OUTER MEMBRANE RECEPTOR"/>
    <property type="match status" value="1"/>
</dbReference>
<keyword evidence="6 10" id="KW-0798">TonB box</keyword>
<dbReference type="SUPFAM" id="SSF49464">
    <property type="entry name" value="Carboxypeptidase regulatory domain-like"/>
    <property type="match status" value="1"/>
</dbReference>
<evidence type="ECO:0000256" key="3">
    <source>
        <dbReference type="ARBA" id="ARBA00022452"/>
    </source>
</evidence>
<accession>A0A4Z0MJF9</accession>
<dbReference type="Gene3D" id="2.170.130.10">
    <property type="entry name" value="TonB-dependent receptor, plug domain"/>
    <property type="match status" value="1"/>
</dbReference>
<evidence type="ECO:0000259" key="12">
    <source>
        <dbReference type="Pfam" id="PF00593"/>
    </source>
</evidence>
<dbReference type="PANTHER" id="PTHR30069:SF29">
    <property type="entry name" value="HEMOGLOBIN AND HEMOGLOBIN-HAPTOGLOBIN-BINDING PROTEIN 1-RELATED"/>
    <property type="match status" value="1"/>
</dbReference>
<dbReference type="InterPro" id="IPR037066">
    <property type="entry name" value="Plug_dom_sf"/>
</dbReference>
<comment type="caution">
    <text evidence="14">The sequence shown here is derived from an EMBL/GenBank/DDBJ whole genome shotgun (WGS) entry which is preliminary data.</text>
</comment>
<dbReference type="Gene3D" id="2.60.40.1120">
    <property type="entry name" value="Carboxypeptidase-like, regulatory domain"/>
    <property type="match status" value="1"/>
</dbReference>
<dbReference type="InterPro" id="IPR008969">
    <property type="entry name" value="CarboxyPept-like_regulatory"/>
</dbReference>
<keyword evidence="4" id="KW-0812">Transmembrane</keyword>
<dbReference type="Gene3D" id="2.40.170.20">
    <property type="entry name" value="TonB-dependent receptor, beta-barrel domain"/>
    <property type="match status" value="1"/>
</dbReference>
<comment type="subcellular location">
    <subcellularLocation>
        <location evidence="1">Cell outer membrane</location>
        <topology evidence="1">Multi-pass membrane protein</topology>
    </subcellularLocation>
</comment>
<dbReference type="Pfam" id="PF00593">
    <property type="entry name" value="TonB_dep_Rec_b-barrel"/>
    <property type="match status" value="1"/>
</dbReference>
<feature type="signal peptide" evidence="11">
    <location>
        <begin position="1"/>
        <end position="26"/>
    </location>
</feature>
<dbReference type="Pfam" id="PF13715">
    <property type="entry name" value="CarbopepD_reg_2"/>
    <property type="match status" value="1"/>
</dbReference>
<dbReference type="GO" id="GO:0015344">
    <property type="term" value="F:siderophore uptake transmembrane transporter activity"/>
    <property type="evidence" value="ECO:0007669"/>
    <property type="project" value="TreeGrafter"/>
</dbReference>
<evidence type="ECO:0000313" key="15">
    <source>
        <dbReference type="Proteomes" id="UP000298284"/>
    </source>
</evidence>
<dbReference type="OrthoDB" id="9758870at2"/>
<evidence type="ECO:0000256" key="5">
    <source>
        <dbReference type="ARBA" id="ARBA00022729"/>
    </source>
</evidence>
<dbReference type="Pfam" id="PF07715">
    <property type="entry name" value="Plug"/>
    <property type="match status" value="1"/>
</dbReference>
<evidence type="ECO:0000256" key="11">
    <source>
        <dbReference type="SAM" id="SignalP"/>
    </source>
</evidence>
<dbReference type="AlphaFoldDB" id="A0A4Z0MJF9"/>
<keyword evidence="9" id="KW-0998">Cell outer membrane</keyword>
<protein>
    <submittedName>
        <fullName evidence="14">TonB-dependent receptor</fullName>
    </submittedName>
</protein>
<evidence type="ECO:0000256" key="2">
    <source>
        <dbReference type="ARBA" id="ARBA00022448"/>
    </source>
</evidence>
<dbReference type="RefSeq" id="WP_135531430.1">
    <property type="nucleotide sequence ID" value="NZ_SRKZ01000004.1"/>
</dbReference>
<gene>
    <name evidence="14" type="ORF">EU557_15815</name>
</gene>
<evidence type="ECO:0000256" key="10">
    <source>
        <dbReference type="RuleBase" id="RU003357"/>
    </source>
</evidence>
<dbReference type="InterPro" id="IPR012910">
    <property type="entry name" value="Plug_dom"/>
</dbReference>
<proteinExistence type="inferred from homology"/>
<keyword evidence="7 10" id="KW-0472">Membrane</keyword>
<evidence type="ECO:0000259" key="13">
    <source>
        <dbReference type="Pfam" id="PF07715"/>
    </source>
</evidence>
<evidence type="ECO:0000256" key="8">
    <source>
        <dbReference type="ARBA" id="ARBA00023170"/>
    </source>
</evidence>
<dbReference type="Proteomes" id="UP000298284">
    <property type="component" value="Unassembled WGS sequence"/>
</dbReference>
<dbReference type="InterPro" id="IPR039426">
    <property type="entry name" value="TonB-dep_rcpt-like"/>
</dbReference>
<feature type="domain" description="TonB-dependent receptor-like beta-barrel" evidence="12">
    <location>
        <begin position="317"/>
        <end position="758"/>
    </location>
</feature>
<dbReference type="GO" id="GO:0044718">
    <property type="term" value="P:siderophore transmembrane transport"/>
    <property type="evidence" value="ECO:0007669"/>
    <property type="project" value="TreeGrafter"/>
</dbReference>
<keyword evidence="15" id="KW-1185">Reference proteome</keyword>
<feature type="chain" id="PRO_5021444931" evidence="11">
    <location>
        <begin position="27"/>
        <end position="801"/>
    </location>
</feature>
<evidence type="ECO:0000256" key="1">
    <source>
        <dbReference type="ARBA" id="ARBA00004571"/>
    </source>
</evidence>